<protein>
    <submittedName>
        <fullName evidence="2">TIGR03936 family radical SAM-associated protein</fullName>
    </submittedName>
</protein>
<keyword evidence="3" id="KW-1185">Reference proteome</keyword>
<dbReference type="InterPro" id="IPR018768">
    <property type="entry name" value="DUF2344"/>
</dbReference>
<dbReference type="Proteomes" id="UP001197795">
    <property type="component" value="Unassembled WGS sequence"/>
</dbReference>
<evidence type="ECO:0000313" key="3">
    <source>
        <dbReference type="Proteomes" id="UP001197795"/>
    </source>
</evidence>
<evidence type="ECO:0000313" key="2">
    <source>
        <dbReference type="EMBL" id="MCC2120414.1"/>
    </source>
</evidence>
<comment type="caution">
    <text evidence="2">The sequence shown here is derived from an EMBL/GenBank/DDBJ whole genome shotgun (WGS) entry which is preliminary data.</text>
</comment>
<organism evidence="2 3">
    <name type="scientific">Waltera acetigignens</name>
    <dbReference type="NCBI Taxonomy" id="2981769"/>
    <lineage>
        <taxon>Bacteria</taxon>
        <taxon>Bacillati</taxon>
        <taxon>Bacillota</taxon>
        <taxon>Clostridia</taxon>
        <taxon>Lachnospirales</taxon>
        <taxon>Lachnospiraceae</taxon>
        <taxon>Waltera</taxon>
    </lineage>
</organism>
<accession>A0AAE3A2Y9</accession>
<name>A0AAE3A2Y9_9FIRM</name>
<dbReference type="EMBL" id="JAJEPV010000032">
    <property type="protein sequence ID" value="MCC2120414.1"/>
    <property type="molecule type" value="Genomic_DNA"/>
</dbReference>
<sequence length="247" mass="27215">MTEIMKLRIKFRKYGPVRFIGHLDVMRFFQKANRRAELDVAYTGGFSPHQIMSFAAPLGVGLTSNGEYMDLEVHSLTSCEDVKTRLNAASVPGIEITSVKILPDKAGNAMASVAAAGYTVAFREGRGPHFDLGSAVDRFLAKDEILITKETKKGSREINLKEGIYEMKVVESEKLYLLVDASSAGNIKPIQVIEALFSENGETLQENALLVNREETYLRNETDALLPLDAIGFDSEEAYRAASGDTE</sequence>
<feature type="domain" description="DUF2344" evidence="1">
    <location>
        <begin position="6"/>
        <end position="189"/>
    </location>
</feature>
<proteinExistence type="predicted"/>
<gene>
    <name evidence="2" type="ORF">LKD75_12585</name>
</gene>
<dbReference type="NCBIfam" id="TIGR03936">
    <property type="entry name" value="sam_1_link_chp"/>
    <property type="match status" value="1"/>
</dbReference>
<dbReference type="AlphaFoldDB" id="A0AAE3A2Y9"/>
<dbReference type="Pfam" id="PF10105">
    <property type="entry name" value="DUF2344"/>
    <property type="match status" value="1"/>
</dbReference>
<dbReference type="RefSeq" id="WP_227733583.1">
    <property type="nucleotide sequence ID" value="NZ_JAJEPV010000032.1"/>
</dbReference>
<reference evidence="2 3" key="1">
    <citation type="submission" date="2021-10" db="EMBL/GenBank/DDBJ databases">
        <title>Anaerobic single-cell dispensing facilitates the cultivation of human gut bacteria.</title>
        <authorList>
            <person name="Afrizal A."/>
        </authorList>
    </citation>
    <scope>NUCLEOTIDE SEQUENCE [LARGE SCALE GENOMIC DNA]</scope>
    <source>
        <strain evidence="2 3">CLA-AA-H273</strain>
    </source>
</reference>
<evidence type="ECO:0000259" key="1">
    <source>
        <dbReference type="Pfam" id="PF10105"/>
    </source>
</evidence>